<dbReference type="SFLD" id="SFLDS00003">
    <property type="entry name" value="Haloacid_Dehalogenase"/>
    <property type="match status" value="1"/>
</dbReference>
<dbReference type="SFLD" id="SFLDG01129">
    <property type="entry name" value="C1.5:_HAD__Beta-PGM__Phosphata"/>
    <property type="match status" value="1"/>
</dbReference>
<accession>A0ABS2F3Q1</accession>
<dbReference type="SUPFAM" id="SSF56784">
    <property type="entry name" value="HAD-like"/>
    <property type="match status" value="1"/>
</dbReference>
<dbReference type="Proteomes" id="UP000712527">
    <property type="component" value="Unassembled WGS sequence"/>
</dbReference>
<dbReference type="RefSeq" id="WP_204793526.1">
    <property type="nucleotide sequence ID" value="NZ_JACSNQ010000012.1"/>
</dbReference>
<dbReference type="PANTHER" id="PTHR43611:SF3">
    <property type="entry name" value="FLAVIN MONONUCLEOTIDE HYDROLASE 1, CHLOROPLATIC"/>
    <property type="match status" value="1"/>
</dbReference>
<dbReference type="NCBIfam" id="TIGR01509">
    <property type="entry name" value="HAD-SF-IA-v3"/>
    <property type="match status" value="1"/>
</dbReference>
<dbReference type="Pfam" id="PF00702">
    <property type="entry name" value="Hydrolase"/>
    <property type="match status" value="1"/>
</dbReference>
<proteinExistence type="predicted"/>
<comment type="caution">
    <text evidence="1">The sequence shown here is derived from an EMBL/GenBank/DDBJ whole genome shotgun (WGS) entry which is preliminary data.</text>
</comment>
<evidence type="ECO:0000313" key="2">
    <source>
        <dbReference type="Proteomes" id="UP000712527"/>
    </source>
</evidence>
<dbReference type="PANTHER" id="PTHR43611">
    <property type="entry name" value="ALPHA-D-GLUCOSE 1-PHOSPHATE PHOSPHATASE"/>
    <property type="match status" value="1"/>
</dbReference>
<dbReference type="InterPro" id="IPR036412">
    <property type="entry name" value="HAD-like_sf"/>
</dbReference>
<gene>
    <name evidence="1" type="ORF">H9X80_06455</name>
</gene>
<organism evidence="1 2">
    <name type="scientific">Olsenella profusa</name>
    <dbReference type="NCBI Taxonomy" id="138595"/>
    <lineage>
        <taxon>Bacteria</taxon>
        <taxon>Bacillati</taxon>
        <taxon>Actinomycetota</taxon>
        <taxon>Coriobacteriia</taxon>
        <taxon>Coriobacteriales</taxon>
        <taxon>Atopobiaceae</taxon>
        <taxon>Olsenella</taxon>
    </lineage>
</organism>
<dbReference type="Gene3D" id="1.10.150.240">
    <property type="entry name" value="Putative phosphatase, domain 2"/>
    <property type="match status" value="1"/>
</dbReference>
<dbReference type="InterPro" id="IPR023198">
    <property type="entry name" value="PGP-like_dom2"/>
</dbReference>
<reference evidence="1 2" key="1">
    <citation type="journal article" date="2021" name="Sci. Rep.">
        <title>The distribution of antibiotic resistance genes in chicken gut microbiota commensals.</title>
        <authorList>
            <person name="Juricova H."/>
            <person name="Matiasovicova J."/>
            <person name="Kubasova T."/>
            <person name="Cejkova D."/>
            <person name="Rychlik I."/>
        </authorList>
    </citation>
    <scope>NUCLEOTIDE SEQUENCE [LARGE SCALE GENOMIC DNA]</scope>
    <source>
        <strain evidence="1 2">An794</strain>
    </source>
</reference>
<evidence type="ECO:0000313" key="1">
    <source>
        <dbReference type="EMBL" id="MBM6775182.1"/>
    </source>
</evidence>
<protein>
    <submittedName>
        <fullName evidence="1">HAD family phosphatase</fullName>
    </submittedName>
</protein>
<keyword evidence="2" id="KW-1185">Reference proteome</keyword>
<dbReference type="Gene3D" id="3.40.50.1000">
    <property type="entry name" value="HAD superfamily/HAD-like"/>
    <property type="match status" value="1"/>
</dbReference>
<dbReference type="CDD" id="cd02603">
    <property type="entry name" value="HAD_sEH-N_like"/>
    <property type="match status" value="1"/>
</dbReference>
<dbReference type="InterPro" id="IPR023214">
    <property type="entry name" value="HAD_sf"/>
</dbReference>
<dbReference type="InterPro" id="IPR006439">
    <property type="entry name" value="HAD-SF_hydro_IA"/>
</dbReference>
<dbReference type="EMBL" id="JACSNQ010000012">
    <property type="protein sequence ID" value="MBM6775182.1"/>
    <property type="molecule type" value="Genomic_DNA"/>
</dbReference>
<sequence>MPAASSKPIRNVVFDMGNVLMRFDGPYFSSLFTDTPEDAAALNAALFGSPLWTLLDSGTISHETMTRYARAHLPERLHPNLAECLAHWPERSEPIEATNDLAIRLKGEGYGVYLLSNANTHIMEQLGHAPVQPFLDGYVVSGIERIMKPDPAIYQLLCERYQLDPAECLFVDDNEDNCEGARVAGMHAFHFTGDVAALEANVRLLS</sequence>
<name>A0ABS2F3Q1_9ACTN</name>